<keyword evidence="4" id="KW-1185">Reference proteome</keyword>
<evidence type="ECO:0000256" key="1">
    <source>
        <dbReference type="PROSITE-ProRule" id="PRU00409"/>
    </source>
</evidence>
<proteinExistence type="predicted"/>
<name>A0ABD5VJ09_9EURY</name>
<dbReference type="Pfam" id="PF08443">
    <property type="entry name" value="RimK"/>
    <property type="match status" value="1"/>
</dbReference>
<dbReference type="RefSeq" id="WP_336350999.1">
    <property type="nucleotide sequence ID" value="NZ_JAZAQL010000002.1"/>
</dbReference>
<dbReference type="Proteomes" id="UP001596395">
    <property type="component" value="Unassembled WGS sequence"/>
</dbReference>
<reference evidence="3 4" key="1">
    <citation type="journal article" date="2019" name="Int. J. Syst. Evol. Microbiol.">
        <title>The Global Catalogue of Microorganisms (GCM) 10K type strain sequencing project: providing services to taxonomists for standard genome sequencing and annotation.</title>
        <authorList>
            <consortium name="The Broad Institute Genomics Platform"/>
            <consortium name="The Broad Institute Genome Sequencing Center for Infectious Disease"/>
            <person name="Wu L."/>
            <person name="Ma J."/>
        </authorList>
    </citation>
    <scope>NUCLEOTIDE SEQUENCE [LARGE SCALE GENOMIC DNA]</scope>
    <source>
        <strain evidence="3 4">GX26</strain>
    </source>
</reference>
<dbReference type="Gene3D" id="3.30.470.20">
    <property type="entry name" value="ATP-grasp fold, B domain"/>
    <property type="match status" value="1"/>
</dbReference>
<dbReference type="EMBL" id="JBHSXN010000002">
    <property type="protein sequence ID" value="MFC6954057.1"/>
    <property type="molecule type" value="Genomic_DNA"/>
</dbReference>
<protein>
    <submittedName>
        <fullName evidence="3">RimK family alpha-L-glutamate ligase</fullName>
    </submittedName>
</protein>
<dbReference type="GO" id="GO:0005524">
    <property type="term" value="F:ATP binding"/>
    <property type="evidence" value="ECO:0007669"/>
    <property type="project" value="UniProtKB-UniRule"/>
</dbReference>
<dbReference type="GO" id="GO:0016874">
    <property type="term" value="F:ligase activity"/>
    <property type="evidence" value="ECO:0007669"/>
    <property type="project" value="UniProtKB-KW"/>
</dbReference>
<sequence length="298" mass="32650">MLRLAAANRQETFERIREPLRDRGIHVEHVPVSERTVDLTGDGSISGVDVALEEFDAGFVYPGRMMEGAVADALLGVPWVNGRDAVLASRNKAGVLATLAREDVPVPETTLVSNPVDEADLVAAYERFEPPVVLKPNSTTRGIGVAKVGDADSFLGVTDYLDLVHDYRATGDKAFLVQEYLADATDYRVMVVDGEYVGAVERSLPDRERARGRWKHNVHRGAEATGVDLDPEYRRLAERVADVLGIDFLGVDLLVTPERAVVNETNARPTVDAATKYEDGFYDRLAALVERTARGESD</sequence>
<gene>
    <name evidence="3" type="ORF">ACFQGB_14400</name>
</gene>
<dbReference type="Gene3D" id="3.30.1490.20">
    <property type="entry name" value="ATP-grasp fold, A domain"/>
    <property type="match status" value="1"/>
</dbReference>
<organism evidence="3 4">
    <name type="scientific">Halorubellus litoreus</name>
    <dbReference type="NCBI Taxonomy" id="755308"/>
    <lineage>
        <taxon>Archaea</taxon>
        <taxon>Methanobacteriati</taxon>
        <taxon>Methanobacteriota</taxon>
        <taxon>Stenosarchaea group</taxon>
        <taxon>Halobacteria</taxon>
        <taxon>Halobacteriales</taxon>
        <taxon>Halorubellaceae</taxon>
        <taxon>Halorubellus</taxon>
    </lineage>
</organism>
<dbReference type="SUPFAM" id="SSF56059">
    <property type="entry name" value="Glutathione synthetase ATP-binding domain-like"/>
    <property type="match status" value="1"/>
</dbReference>
<keyword evidence="1" id="KW-0547">Nucleotide-binding</keyword>
<dbReference type="PANTHER" id="PTHR21621:SF0">
    <property type="entry name" value="BETA-CITRYLGLUTAMATE SYNTHASE B-RELATED"/>
    <property type="match status" value="1"/>
</dbReference>
<keyword evidence="3" id="KW-0436">Ligase</keyword>
<comment type="caution">
    <text evidence="3">The sequence shown here is derived from an EMBL/GenBank/DDBJ whole genome shotgun (WGS) entry which is preliminary data.</text>
</comment>
<evidence type="ECO:0000259" key="2">
    <source>
        <dbReference type="PROSITE" id="PS50975"/>
    </source>
</evidence>
<accession>A0ABD5VJ09</accession>
<evidence type="ECO:0000313" key="4">
    <source>
        <dbReference type="Proteomes" id="UP001596395"/>
    </source>
</evidence>
<dbReference type="InterPro" id="IPR013815">
    <property type="entry name" value="ATP_grasp_subdomain_1"/>
</dbReference>
<dbReference type="PROSITE" id="PS50975">
    <property type="entry name" value="ATP_GRASP"/>
    <property type="match status" value="1"/>
</dbReference>
<dbReference type="InterPro" id="IPR011761">
    <property type="entry name" value="ATP-grasp"/>
</dbReference>
<keyword evidence="1" id="KW-0067">ATP-binding</keyword>
<dbReference type="AlphaFoldDB" id="A0ABD5VJ09"/>
<feature type="domain" description="ATP-grasp" evidence="2">
    <location>
        <begin position="96"/>
        <end position="294"/>
    </location>
</feature>
<dbReference type="PANTHER" id="PTHR21621">
    <property type="entry name" value="RIBOSOMAL PROTEIN S6 MODIFICATION PROTEIN"/>
    <property type="match status" value="1"/>
</dbReference>
<dbReference type="InterPro" id="IPR013651">
    <property type="entry name" value="ATP-grasp_RimK-type"/>
</dbReference>
<evidence type="ECO:0000313" key="3">
    <source>
        <dbReference type="EMBL" id="MFC6954057.1"/>
    </source>
</evidence>